<keyword evidence="2" id="KW-1185">Reference proteome</keyword>
<evidence type="ECO:0000313" key="2">
    <source>
        <dbReference type="Proteomes" id="UP001234297"/>
    </source>
</evidence>
<evidence type="ECO:0000313" key="1">
    <source>
        <dbReference type="EMBL" id="KAJ8627528.1"/>
    </source>
</evidence>
<reference evidence="1 2" key="1">
    <citation type="journal article" date="2022" name="Hortic Res">
        <title>A haplotype resolved chromosomal level avocado genome allows analysis of novel avocado genes.</title>
        <authorList>
            <person name="Nath O."/>
            <person name="Fletcher S.J."/>
            <person name="Hayward A."/>
            <person name="Shaw L.M."/>
            <person name="Masouleh A.K."/>
            <person name="Furtado A."/>
            <person name="Henry R.J."/>
            <person name="Mitter N."/>
        </authorList>
    </citation>
    <scope>NUCLEOTIDE SEQUENCE [LARGE SCALE GENOMIC DNA]</scope>
    <source>
        <strain evidence="2">cv. Hass</strain>
    </source>
</reference>
<dbReference type="EMBL" id="CM056814">
    <property type="protein sequence ID" value="KAJ8627528.1"/>
    <property type="molecule type" value="Genomic_DNA"/>
</dbReference>
<name>A0ACC2L2C3_PERAE</name>
<accession>A0ACC2L2C3</accession>
<proteinExistence type="predicted"/>
<gene>
    <name evidence="1" type="ORF">MRB53_020835</name>
</gene>
<organism evidence="1 2">
    <name type="scientific">Persea americana</name>
    <name type="common">Avocado</name>
    <dbReference type="NCBI Taxonomy" id="3435"/>
    <lineage>
        <taxon>Eukaryota</taxon>
        <taxon>Viridiplantae</taxon>
        <taxon>Streptophyta</taxon>
        <taxon>Embryophyta</taxon>
        <taxon>Tracheophyta</taxon>
        <taxon>Spermatophyta</taxon>
        <taxon>Magnoliopsida</taxon>
        <taxon>Magnoliidae</taxon>
        <taxon>Laurales</taxon>
        <taxon>Lauraceae</taxon>
        <taxon>Persea</taxon>
    </lineage>
</organism>
<dbReference type="Proteomes" id="UP001234297">
    <property type="component" value="Chromosome 6"/>
</dbReference>
<comment type="caution">
    <text evidence="1">The sequence shown here is derived from an EMBL/GenBank/DDBJ whole genome shotgun (WGS) entry which is preliminary data.</text>
</comment>
<protein>
    <submittedName>
        <fullName evidence="1">Uncharacterized protein</fullName>
    </submittedName>
</protein>
<sequence length="349" mass="38626">MERGVQPPLVDSTACFCRVDAGLKTVALAKKFVPGSKLCIQPDIKPSIHPTRHKTSHGDRTRNQSPMLPGLPDDLDIAWLIRGSLGLRMGSYVLFARDGTGFWQGLPPVPVEYSAALRFGDRTNKWHRAPDMLRRRHIFGSCVINNCLYVAGGETEGIHTSLRPAEVYDPNKNWWSFIADMSTAMVPFIGVIYDGRMVAGWRNPSGNPSASLNGQLYALDCKDGCKLRVYDVTTGAWSKHIDSTLHLGNSWALEAAALVPLNGKLCIIRNNMSISLGDVSKSDNSCADHLWETLAGKGQFKNLATNLWSSLAGWNRLKSHIAHCQQSIISRSMKKVPEEVLSYYKKVAY</sequence>